<evidence type="ECO:0000259" key="5">
    <source>
        <dbReference type="PROSITE" id="PS51720"/>
    </source>
</evidence>
<dbReference type="GO" id="GO:0005525">
    <property type="term" value="F:GTP binding"/>
    <property type="evidence" value="ECO:0007669"/>
    <property type="project" value="UniProtKB-KW"/>
</dbReference>
<dbReference type="Gene3D" id="3.40.50.300">
    <property type="entry name" value="P-loop containing nucleotide triphosphate hydrolases"/>
    <property type="match status" value="1"/>
</dbReference>
<dbReference type="Proteomes" id="UP001497497">
    <property type="component" value="Unassembled WGS sequence"/>
</dbReference>
<organism evidence="6 7">
    <name type="scientific">Lymnaea stagnalis</name>
    <name type="common">Great pond snail</name>
    <name type="synonym">Helix stagnalis</name>
    <dbReference type="NCBI Taxonomy" id="6523"/>
    <lineage>
        <taxon>Eukaryota</taxon>
        <taxon>Metazoa</taxon>
        <taxon>Spiralia</taxon>
        <taxon>Lophotrochozoa</taxon>
        <taxon>Mollusca</taxon>
        <taxon>Gastropoda</taxon>
        <taxon>Heterobranchia</taxon>
        <taxon>Euthyneura</taxon>
        <taxon>Panpulmonata</taxon>
        <taxon>Hygrophila</taxon>
        <taxon>Lymnaeoidea</taxon>
        <taxon>Lymnaeidae</taxon>
        <taxon>Lymnaea</taxon>
    </lineage>
</organism>
<dbReference type="InterPro" id="IPR006703">
    <property type="entry name" value="G_AIG1"/>
</dbReference>
<evidence type="ECO:0000256" key="3">
    <source>
        <dbReference type="ARBA" id="ARBA00023134"/>
    </source>
</evidence>
<comment type="similarity">
    <text evidence="1">Belongs to the TRAFAC class TrmE-Era-EngA-EngB-Septin-like GTPase superfamily. AIG1/Toc34/Toc159-like paraseptin GTPase family. IAN subfamily.</text>
</comment>
<reference evidence="6 7" key="1">
    <citation type="submission" date="2024-04" db="EMBL/GenBank/DDBJ databases">
        <authorList>
            <consortium name="Genoscope - CEA"/>
            <person name="William W."/>
        </authorList>
    </citation>
    <scope>NUCLEOTIDE SEQUENCE [LARGE SCALE GENOMIC DNA]</scope>
</reference>
<dbReference type="SUPFAM" id="SSF52540">
    <property type="entry name" value="P-loop containing nucleoside triphosphate hydrolases"/>
    <property type="match status" value="1"/>
</dbReference>
<protein>
    <recommendedName>
        <fullName evidence="5">AIG1-type G domain-containing protein</fullName>
    </recommendedName>
</protein>
<evidence type="ECO:0000313" key="7">
    <source>
        <dbReference type="Proteomes" id="UP001497497"/>
    </source>
</evidence>
<dbReference type="InterPro" id="IPR027417">
    <property type="entry name" value="P-loop_NTPase"/>
</dbReference>
<dbReference type="PANTHER" id="PTHR10903">
    <property type="entry name" value="GTPASE, IMAP FAMILY MEMBER-RELATED"/>
    <property type="match status" value="1"/>
</dbReference>
<dbReference type="PROSITE" id="PS51720">
    <property type="entry name" value="G_AIG1"/>
    <property type="match status" value="1"/>
</dbReference>
<dbReference type="PANTHER" id="PTHR10903:SF184">
    <property type="entry name" value="GTP-BINDING PROTEIN A"/>
    <property type="match status" value="1"/>
</dbReference>
<dbReference type="InterPro" id="IPR045058">
    <property type="entry name" value="GIMA/IAN/Toc"/>
</dbReference>
<dbReference type="FunFam" id="3.40.50.300:FF:000840">
    <property type="entry name" value="Immune-associated nucleotide-binding protein 9"/>
    <property type="match status" value="1"/>
</dbReference>
<name>A0AAV2HIT5_LYMST</name>
<accession>A0AAV2HIT5</accession>
<keyword evidence="2" id="KW-0547">Nucleotide-binding</keyword>
<dbReference type="AlphaFoldDB" id="A0AAV2HIT5"/>
<sequence length="439" mass="51450">MSHDMQSASDIDLLMIGKTGNGKSALGNSILRRKAFVSKSSSSSVTKDVAYEFGEHNGRKIKVVDGPGVGDTRMDNEKAISLVMGAMQYAISANPRGYHAFLLVVKFGGRFTAEDQDTIGFLKKIFGESFIKSYCILVMTCGDNFESESQESGQNFKQWCDEQDGVFQELLRECNNRVILFDNRTQDEAKKAKQISELIQMVDHLSSSGHRYNDDNFEKAKAVRDKLIIEAKKPMIKEDTMQETSLILYQLQVVQNTIEPEDRIVSLDELFIRAELLYETIWEKDNGTGALHDLVETVKSIQNTIVDEIKFSQRITAEKEKMRKQEAERERKYKEELKRQREEYELRIKQERMEDERRKELQRQQEKQMRELQERRRKEREEEERQLYKEMEREREKQRKEVEELERRYKAAKAENDEGIFTKVVKAVTWPFRKLFGLD</sequence>
<dbReference type="Pfam" id="PF04548">
    <property type="entry name" value="AIG1"/>
    <property type="match status" value="1"/>
</dbReference>
<feature type="region of interest" description="Disordered" evidence="4">
    <location>
        <begin position="355"/>
        <end position="402"/>
    </location>
</feature>
<gene>
    <name evidence="6" type="ORF">GSLYS_00007403001</name>
</gene>
<proteinExistence type="inferred from homology"/>
<feature type="domain" description="AIG1-type G" evidence="5">
    <location>
        <begin position="8"/>
        <end position="221"/>
    </location>
</feature>
<evidence type="ECO:0000256" key="4">
    <source>
        <dbReference type="SAM" id="MobiDB-lite"/>
    </source>
</evidence>
<evidence type="ECO:0000256" key="2">
    <source>
        <dbReference type="ARBA" id="ARBA00022741"/>
    </source>
</evidence>
<keyword evidence="3" id="KW-0342">GTP-binding</keyword>
<keyword evidence="7" id="KW-1185">Reference proteome</keyword>
<evidence type="ECO:0000313" key="6">
    <source>
        <dbReference type="EMBL" id="CAL1533419.1"/>
    </source>
</evidence>
<dbReference type="EMBL" id="CAXITT010000143">
    <property type="protein sequence ID" value="CAL1533419.1"/>
    <property type="molecule type" value="Genomic_DNA"/>
</dbReference>
<evidence type="ECO:0000256" key="1">
    <source>
        <dbReference type="ARBA" id="ARBA00008535"/>
    </source>
</evidence>
<comment type="caution">
    <text evidence="6">The sequence shown here is derived from an EMBL/GenBank/DDBJ whole genome shotgun (WGS) entry which is preliminary data.</text>
</comment>